<feature type="transmembrane region" description="Helical" evidence="1">
    <location>
        <begin position="18"/>
        <end position="40"/>
    </location>
</feature>
<evidence type="ECO:0000313" key="3">
    <source>
        <dbReference type="Proteomes" id="UP001202134"/>
    </source>
</evidence>
<accession>A0ABT0KKF5</accession>
<reference evidence="2 3" key="1">
    <citation type="submission" date="2022-01" db="EMBL/GenBank/DDBJ databases">
        <title>Whole genome-based taxonomy of the Shewanellaceae.</title>
        <authorList>
            <person name="Martin-Rodriguez A.J."/>
        </authorList>
    </citation>
    <scope>NUCLEOTIDE SEQUENCE [LARGE SCALE GENOMIC DNA]</scope>
    <source>
        <strain evidence="2 3">DSM 24955</strain>
    </source>
</reference>
<proteinExistence type="predicted"/>
<keyword evidence="1" id="KW-0472">Membrane</keyword>
<organism evidence="2 3">
    <name type="scientific">Shewanella electrodiphila</name>
    <dbReference type="NCBI Taxonomy" id="934143"/>
    <lineage>
        <taxon>Bacteria</taxon>
        <taxon>Pseudomonadati</taxon>
        <taxon>Pseudomonadota</taxon>
        <taxon>Gammaproteobacteria</taxon>
        <taxon>Alteromonadales</taxon>
        <taxon>Shewanellaceae</taxon>
        <taxon>Shewanella</taxon>
    </lineage>
</organism>
<keyword evidence="3" id="KW-1185">Reference proteome</keyword>
<comment type="caution">
    <text evidence="2">The sequence shown here is derived from an EMBL/GenBank/DDBJ whole genome shotgun (WGS) entry which is preliminary data.</text>
</comment>
<keyword evidence="1" id="KW-1133">Transmembrane helix</keyword>
<gene>
    <name evidence="2" type="ORF">L2737_03090</name>
</gene>
<evidence type="ECO:0000313" key="2">
    <source>
        <dbReference type="EMBL" id="MCL1044320.1"/>
    </source>
</evidence>
<name>A0ABT0KKF5_9GAMM</name>
<dbReference type="EMBL" id="JAKIKU010000001">
    <property type="protein sequence ID" value="MCL1044320.1"/>
    <property type="molecule type" value="Genomic_DNA"/>
</dbReference>
<sequence length="132" mass="14944">MLFESQQKLDVTNRWGSIFIKVAAGISAVIVLMYLSYFYASPSVTVENRSEFVIESAIINLPLSRLDFGEIHTSQDNTIYYDLAQLDGQYEYHLLLDSGDLLEGTCGYITNFEINKRVVLVLNDIGEISCQF</sequence>
<keyword evidence="1" id="KW-0812">Transmembrane</keyword>
<protein>
    <submittedName>
        <fullName evidence="2">Uncharacterized protein</fullName>
    </submittedName>
</protein>
<evidence type="ECO:0000256" key="1">
    <source>
        <dbReference type="SAM" id="Phobius"/>
    </source>
</evidence>
<dbReference type="Proteomes" id="UP001202134">
    <property type="component" value="Unassembled WGS sequence"/>
</dbReference>
<dbReference type="RefSeq" id="WP_229368869.1">
    <property type="nucleotide sequence ID" value="NZ_JAKIKU010000001.1"/>
</dbReference>